<dbReference type="PANTHER" id="PTHR31088:SF6">
    <property type="entry name" value="PHAGE SHOCK PROTEIN A"/>
    <property type="match status" value="1"/>
</dbReference>
<evidence type="ECO:0000313" key="4">
    <source>
        <dbReference type="EMBL" id="BBO22995.1"/>
    </source>
</evidence>
<dbReference type="EMBL" id="AP021858">
    <property type="protein sequence ID" value="BBO22995.1"/>
    <property type="molecule type" value="Genomic_DNA"/>
</dbReference>
<sequence length="250" mass="28058">MDKLEDPEMMLDQARRDMQQALTENREKAVQAITQKNRLENMLNDARRKSQELESKAIMALKQGNRELARSFVRERANNDAVIGQLDQSYAQASAAVESVKVAVKRQEEEVRRKTAEALAMKAQWKQAQIQNSITKALEGLTFENQFESFGAAKERIQNMQAEAAARQEMFGTSIQGKIMDMEDKALDYEAEEELKKLEERLGLGESKTATADTQEVKVGQGDATAPVEAPPSEIDQQLDELEKRINPGG</sequence>
<feature type="coiled-coil region" evidence="2">
    <location>
        <begin position="11"/>
        <end position="63"/>
    </location>
</feature>
<evidence type="ECO:0000256" key="1">
    <source>
        <dbReference type="ARBA" id="ARBA00043985"/>
    </source>
</evidence>
<accession>A0A809REZ6</accession>
<reference evidence="4" key="1">
    <citation type="journal article" name="DNA Res.">
        <title>The physiological potential of anammox bacteria as revealed by their core genome structure.</title>
        <authorList>
            <person name="Okubo T."/>
            <person name="Toyoda A."/>
            <person name="Fukuhara K."/>
            <person name="Uchiyama I."/>
            <person name="Harigaya Y."/>
            <person name="Kuroiwa M."/>
            <person name="Suzuki T."/>
            <person name="Murakami Y."/>
            <person name="Suwa Y."/>
            <person name="Takami H."/>
        </authorList>
    </citation>
    <scope>NUCLEOTIDE SEQUENCE</scope>
    <source>
        <strain evidence="4">317325-2</strain>
    </source>
</reference>
<dbReference type="PANTHER" id="PTHR31088">
    <property type="entry name" value="MEMBRANE-ASSOCIATED PROTEIN VIPP1, CHLOROPLASTIC"/>
    <property type="match status" value="1"/>
</dbReference>
<keyword evidence="2" id="KW-0175">Coiled coil</keyword>
<gene>
    <name evidence="4" type="ORF">NPRO_05900</name>
</gene>
<name>A0A809REZ6_9BACT</name>
<dbReference type="Proteomes" id="UP000662873">
    <property type="component" value="Chromosome"/>
</dbReference>
<evidence type="ECO:0000256" key="2">
    <source>
        <dbReference type="SAM" id="Coils"/>
    </source>
</evidence>
<feature type="region of interest" description="Disordered" evidence="3">
    <location>
        <begin position="200"/>
        <end position="250"/>
    </location>
</feature>
<dbReference type="KEGG" id="npy:NPRO_05900"/>
<proteinExistence type="inferred from homology"/>
<feature type="coiled-coil region" evidence="2">
    <location>
        <begin position="90"/>
        <end position="124"/>
    </location>
</feature>
<comment type="similarity">
    <text evidence="1">Belongs to the PspA/Vipp/IM30 family.</text>
</comment>
<evidence type="ECO:0000313" key="5">
    <source>
        <dbReference type="Proteomes" id="UP000662873"/>
    </source>
</evidence>
<organism evidence="4 5">
    <name type="scientific">Candidatus Nitrosymbiomonas proteolyticus</name>
    <dbReference type="NCBI Taxonomy" id="2608984"/>
    <lineage>
        <taxon>Bacteria</taxon>
        <taxon>Bacillati</taxon>
        <taxon>Armatimonadota</taxon>
        <taxon>Armatimonadota incertae sedis</taxon>
        <taxon>Candidatus Nitrosymbiomonas</taxon>
    </lineage>
</organism>
<dbReference type="InterPro" id="IPR007157">
    <property type="entry name" value="PspA_VIPP1"/>
</dbReference>
<evidence type="ECO:0000256" key="3">
    <source>
        <dbReference type="SAM" id="MobiDB-lite"/>
    </source>
</evidence>
<feature type="compositionally biased region" description="Basic and acidic residues" evidence="3">
    <location>
        <begin position="241"/>
        <end position="250"/>
    </location>
</feature>
<dbReference type="AlphaFoldDB" id="A0A809REZ6"/>
<protein>
    <submittedName>
        <fullName evidence="4">Phage shock protein A (PspA) family protein</fullName>
    </submittedName>
</protein>
<dbReference type="Pfam" id="PF04012">
    <property type="entry name" value="PspA_IM30"/>
    <property type="match status" value="1"/>
</dbReference>